<dbReference type="InterPro" id="IPR000847">
    <property type="entry name" value="LysR_HTH_N"/>
</dbReference>
<sequence>MHDALRRIDLNLLPVFDALYRHRSVAAAADELAMSPSACSHALSRLRSALADELFVRYGAAMQPTAQAEQLAPSISDALHLLSDRLAHSVPFLPAESQQTFTFAASDFTAFTLLPELVSAIENEAPHIRFKVVQTTHRDAMDDLAAGRAQFVLGFSDEYSKPYDGIATIASQPEKYAVARSARHSRITDTLTLEQYLSERHVAVVPWSDDGSVIDASLARLGLRRDVAIELPTMMAAPYIVAGSDFLATLPARVIGQLQGAVPLIAHPVPFQTPEFTLKLLFHSRHARLPGHLWVRERIASIFGHH</sequence>
<dbReference type="PANTHER" id="PTHR30118">
    <property type="entry name" value="HTH-TYPE TRANSCRIPTIONAL REGULATOR LEUO-RELATED"/>
    <property type="match status" value="1"/>
</dbReference>
<keyword evidence="2" id="KW-0805">Transcription regulation</keyword>
<evidence type="ECO:0000256" key="3">
    <source>
        <dbReference type="ARBA" id="ARBA00023125"/>
    </source>
</evidence>
<dbReference type="InterPro" id="IPR036390">
    <property type="entry name" value="WH_DNA-bd_sf"/>
</dbReference>
<dbReference type="Proteomes" id="UP000735592">
    <property type="component" value="Unassembled WGS sequence"/>
</dbReference>
<evidence type="ECO:0000256" key="1">
    <source>
        <dbReference type="ARBA" id="ARBA00009437"/>
    </source>
</evidence>
<evidence type="ECO:0000313" key="6">
    <source>
        <dbReference type="EMBL" id="MTW31268.1"/>
    </source>
</evidence>
<dbReference type="Gene3D" id="1.10.10.10">
    <property type="entry name" value="Winged helix-like DNA-binding domain superfamily/Winged helix DNA-binding domain"/>
    <property type="match status" value="1"/>
</dbReference>
<proteinExistence type="inferred from homology"/>
<dbReference type="PANTHER" id="PTHR30118:SF15">
    <property type="entry name" value="TRANSCRIPTIONAL REGULATORY PROTEIN"/>
    <property type="match status" value="1"/>
</dbReference>
<name>A0ABW9SGV6_9BURK</name>
<dbReference type="RefSeq" id="WP_155432673.1">
    <property type="nucleotide sequence ID" value="NZ_JBHLXK010000001.1"/>
</dbReference>
<dbReference type="PROSITE" id="PS50931">
    <property type="entry name" value="HTH_LYSR"/>
    <property type="match status" value="1"/>
</dbReference>
<evidence type="ECO:0000256" key="4">
    <source>
        <dbReference type="ARBA" id="ARBA00023163"/>
    </source>
</evidence>
<dbReference type="Pfam" id="PF00126">
    <property type="entry name" value="HTH_1"/>
    <property type="match status" value="1"/>
</dbReference>
<keyword evidence="4" id="KW-0804">Transcription</keyword>
<dbReference type="SUPFAM" id="SSF53850">
    <property type="entry name" value="Periplasmic binding protein-like II"/>
    <property type="match status" value="1"/>
</dbReference>
<comment type="caution">
    <text evidence="6">The sequence shown here is derived from an EMBL/GenBank/DDBJ whole genome shotgun (WGS) entry which is preliminary data.</text>
</comment>
<gene>
    <name evidence="6" type="ORF">GM655_00350</name>
</gene>
<evidence type="ECO:0000259" key="5">
    <source>
        <dbReference type="PROSITE" id="PS50931"/>
    </source>
</evidence>
<protein>
    <submittedName>
        <fullName evidence="6">LysR family transcriptional regulator</fullName>
    </submittedName>
</protein>
<reference evidence="6 7" key="1">
    <citation type="submission" date="2019-11" db="EMBL/GenBank/DDBJ databases">
        <title>Type strains purchased from KCTC, JCM and DSMZ.</title>
        <authorList>
            <person name="Lu H."/>
        </authorList>
    </citation>
    <scope>NUCLEOTIDE SEQUENCE [LARGE SCALE GENOMIC DNA]</scope>
    <source>
        <strain evidence="6 7">DSM 103461</strain>
    </source>
</reference>
<dbReference type="EMBL" id="WNKW01000001">
    <property type="protein sequence ID" value="MTW31268.1"/>
    <property type="molecule type" value="Genomic_DNA"/>
</dbReference>
<dbReference type="InterPro" id="IPR050389">
    <property type="entry name" value="LysR-type_TF"/>
</dbReference>
<dbReference type="Pfam" id="PF03466">
    <property type="entry name" value="LysR_substrate"/>
    <property type="match status" value="1"/>
</dbReference>
<dbReference type="Gene3D" id="3.40.190.10">
    <property type="entry name" value="Periplasmic binding protein-like II"/>
    <property type="match status" value="2"/>
</dbReference>
<evidence type="ECO:0000313" key="7">
    <source>
        <dbReference type="Proteomes" id="UP000735592"/>
    </source>
</evidence>
<keyword evidence="7" id="KW-1185">Reference proteome</keyword>
<feature type="domain" description="HTH lysR-type" evidence="5">
    <location>
        <begin position="8"/>
        <end position="65"/>
    </location>
</feature>
<dbReference type="InterPro" id="IPR036388">
    <property type="entry name" value="WH-like_DNA-bd_sf"/>
</dbReference>
<organism evidence="6 7">
    <name type="scientific">Pseudoduganella danionis</name>
    <dbReference type="NCBI Taxonomy" id="1890295"/>
    <lineage>
        <taxon>Bacteria</taxon>
        <taxon>Pseudomonadati</taxon>
        <taxon>Pseudomonadota</taxon>
        <taxon>Betaproteobacteria</taxon>
        <taxon>Burkholderiales</taxon>
        <taxon>Oxalobacteraceae</taxon>
        <taxon>Telluria group</taxon>
        <taxon>Pseudoduganella</taxon>
    </lineage>
</organism>
<dbReference type="SUPFAM" id="SSF46785">
    <property type="entry name" value="Winged helix' DNA-binding domain"/>
    <property type="match status" value="1"/>
</dbReference>
<evidence type="ECO:0000256" key="2">
    <source>
        <dbReference type="ARBA" id="ARBA00023015"/>
    </source>
</evidence>
<dbReference type="InterPro" id="IPR005119">
    <property type="entry name" value="LysR_subst-bd"/>
</dbReference>
<comment type="similarity">
    <text evidence="1">Belongs to the LysR transcriptional regulatory family.</text>
</comment>
<accession>A0ABW9SGV6</accession>
<keyword evidence="3" id="KW-0238">DNA-binding</keyword>